<accession>A0A078GLI2</accession>
<dbReference type="PaxDb" id="3708-A0A078GLI2"/>
<evidence type="ECO:0000313" key="1">
    <source>
        <dbReference type="EMBL" id="CDY25473.1"/>
    </source>
</evidence>
<dbReference type="EMBL" id="LK032175">
    <property type="protein sequence ID" value="CDY25473.1"/>
    <property type="molecule type" value="Genomic_DNA"/>
</dbReference>
<proteinExistence type="predicted"/>
<keyword evidence="2" id="KW-1185">Reference proteome</keyword>
<dbReference type="Proteomes" id="UP000028999">
    <property type="component" value="Unassembled WGS sequence"/>
</dbReference>
<reference evidence="1 2" key="1">
    <citation type="journal article" date="2014" name="Science">
        <title>Plant genetics. Early allopolyploid evolution in the post-Neolithic Brassica napus oilseed genome.</title>
        <authorList>
            <person name="Chalhoub B."/>
            <person name="Denoeud F."/>
            <person name="Liu S."/>
            <person name="Parkin I.A."/>
            <person name="Tang H."/>
            <person name="Wang X."/>
            <person name="Chiquet J."/>
            <person name="Belcram H."/>
            <person name="Tong C."/>
            <person name="Samans B."/>
            <person name="Correa M."/>
            <person name="Da Silva C."/>
            <person name="Just J."/>
            <person name="Falentin C."/>
            <person name="Koh C.S."/>
            <person name="Le Clainche I."/>
            <person name="Bernard M."/>
            <person name="Bento P."/>
            <person name="Noel B."/>
            <person name="Labadie K."/>
            <person name="Alberti A."/>
            <person name="Charles M."/>
            <person name="Arnaud D."/>
            <person name="Guo H."/>
            <person name="Daviaud C."/>
            <person name="Alamery S."/>
            <person name="Jabbari K."/>
            <person name="Zhao M."/>
            <person name="Edger P.P."/>
            <person name="Chelaifa H."/>
            <person name="Tack D."/>
            <person name="Lassalle G."/>
            <person name="Mestiri I."/>
            <person name="Schnel N."/>
            <person name="Le Paslier M.C."/>
            <person name="Fan G."/>
            <person name="Renault V."/>
            <person name="Bayer P.E."/>
            <person name="Golicz A.A."/>
            <person name="Manoli S."/>
            <person name="Lee T.H."/>
            <person name="Thi V.H."/>
            <person name="Chalabi S."/>
            <person name="Hu Q."/>
            <person name="Fan C."/>
            <person name="Tollenaere R."/>
            <person name="Lu Y."/>
            <person name="Battail C."/>
            <person name="Shen J."/>
            <person name="Sidebottom C.H."/>
            <person name="Wang X."/>
            <person name="Canaguier A."/>
            <person name="Chauveau A."/>
            <person name="Berard A."/>
            <person name="Deniot G."/>
            <person name="Guan M."/>
            <person name="Liu Z."/>
            <person name="Sun F."/>
            <person name="Lim Y.P."/>
            <person name="Lyons E."/>
            <person name="Town C.D."/>
            <person name="Bancroft I."/>
            <person name="Wang X."/>
            <person name="Meng J."/>
            <person name="Ma J."/>
            <person name="Pires J.C."/>
            <person name="King G.J."/>
            <person name="Brunel D."/>
            <person name="Delourme R."/>
            <person name="Renard M."/>
            <person name="Aury J.M."/>
            <person name="Adams K.L."/>
            <person name="Batley J."/>
            <person name="Snowdon R.J."/>
            <person name="Tost J."/>
            <person name="Edwards D."/>
            <person name="Zhou Y."/>
            <person name="Hua W."/>
            <person name="Sharpe A.G."/>
            <person name="Paterson A.H."/>
            <person name="Guan C."/>
            <person name="Wincker P."/>
        </authorList>
    </citation>
    <scope>NUCLEOTIDE SEQUENCE [LARGE SCALE GENOMIC DNA]</scope>
    <source>
        <strain evidence="2">cv. Darmor-bzh</strain>
    </source>
</reference>
<dbReference type="Gramene" id="CDY25473">
    <property type="protein sequence ID" value="CDY25473"/>
    <property type="gene ID" value="GSBRNA2T00032690001"/>
</dbReference>
<protein>
    <submittedName>
        <fullName evidence="1">BnaC09g39880D protein</fullName>
    </submittedName>
</protein>
<dbReference type="AlphaFoldDB" id="A0A078GLI2"/>
<gene>
    <name evidence="1" type="primary">BnaC09g39880D</name>
    <name evidence="1" type="ORF">GSBRNA2T00032690001</name>
</gene>
<sequence length="65" mass="7051">MFVAGILESILGELSNKTILGESRTNTNPIQQLTTAATSSSSLSSTHQYCYDVFPSFSGNQNVHR</sequence>
<name>A0A078GLI2_BRANA</name>
<organism evidence="1 2">
    <name type="scientific">Brassica napus</name>
    <name type="common">Rape</name>
    <dbReference type="NCBI Taxonomy" id="3708"/>
    <lineage>
        <taxon>Eukaryota</taxon>
        <taxon>Viridiplantae</taxon>
        <taxon>Streptophyta</taxon>
        <taxon>Embryophyta</taxon>
        <taxon>Tracheophyta</taxon>
        <taxon>Spermatophyta</taxon>
        <taxon>Magnoliopsida</taxon>
        <taxon>eudicotyledons</taxon>
        <taxon>Gunneridae</taxon>
        <taxon>Pentapetalae</taxon>
        <taxon>rosids</taxon>
        <taxon>malvids</taxon>
        <taxon>Brassicales</taxon>
        <taxon>Brassicaceae</taxon>
        <taxon>Brassiceae</taxon>
        <taxon>Brassica</taxon>
    </lineage>
</organism>
<evidence type="ECO:0000313" key="2">
    <source>
        <dbReference type="Proteomes" id="UP000028999"/>
    </source>
</evidence>